<dbReference type="PANTHER" id="PTHR22746">
    <property type="entry name" value="RAB6A-GEF COMPLEX PARTNER PROTEIN 1"/>
    <property type="match status" value="1"/>
</dbReference>
<comment type="caution">
    <text evidence="5">The sequence shown here is derived from an EMBL/GenBank/DDBJ whole genome shotgun (WGS) entry which is preliminary data.</text>
</comment>
<keyword evidence="6" id="KW-1185">Reference proteome</keyword>
<organism evidence="5 6">
    <name type="scientific">Dimargaris verticillata</name>
    <dbReference type="NCBI Taxonomy" id="2761393"/>
    <lineage>
        <taxon>Eukaryota</taxon>
        <taxon>Fungi</taxon>
        <taxon>Fungi incertae sedis</taxon>
        <taxon>Zoopagomycota</taxon>
        <taxon>Kickxellomycotina</taxon>
        <taxon>Dimargaritomycetes</taxon>
        <taxon>Dimargaritales</taxon>
        <taxon>Dimargaritaceae</taxon>
        <taxon>Dimargaris</taxon>
    </lineage>
</organism>
<dbReference type="Proteomes" id="UP001151582">
    <property type="component" value="Unassembled WGS sequence"/>
</dbReference>
<dbReference type="Pfam" id="PF25440">
    <property type="entry name" value="Beta-prop_RIC1_2nd"/>
    <property type="match status" value="1"/>
</dbReference>
<dbReference type="GO" id="GO:0005829">
    <property type="term" value="C:cytosol"/>
    <property type="evidence" value="ECO:0007669"/>
    <property type="project" value="TreeGrafter"/>
</dbReference>
<evidence type="ECO:0000259" key="4">
    <source>
        <dbReference type="Pfam" id="PF07064"/>
    </source>
</evidence>
<dbReference type="InterPro" id="IPR040096">
    <property type="entry name" value="Ric1"/>
</dbReference>
<evidence type="ECO:0000313" key="5">
    <source>
        <dbReference type="EMBL" id="KAJ1983761.1"/>
    </source>
</evidence>
<dbReference type="GO" id="GO:0006886">
    <property type="term" value="P:intracellular protein transport"/>
    <property type="evidence" value="ECO:0007669"/>
    <property type="project" value="InterPro"/>
</dbReference>
<evidence type="ECO:0000256" key="1">
    <source>
        <dbReference type="ARBA" id="ARBA00004370"/>
    </source>
</evidence>
<sequence>MYWRLSHPRVIPLTLNQSRRPTALSHDAASADPLASLHPSFQSPSTEHQTPPDSPASPTNPGLATAELNPPAAVIQVIPDPTRTLLLVLTHRDLCLWSLNPVALLAVETVTEALAHQVGEFCKAVWRPIQNNGRREFAVVTRHGYLRRYWVVDTDRTAYKYEFPVPHHYVPGPGEEDGIPLHTMRVVHSAPFAVPGDLVTLASTEQTLLLAFRAPGSLVHFDWDTPRADPQPMSPTIPHYQFRSSTTTQPYVIPDQVLAMADLPWCTTEYGYIRTMVHDPWLNVWCWVSDRDKICLVQDQSTPSSGPRHEWVGTGMVVPEAIGRPFSSEPVVAAVAANLMFGLLAVATRSGMVHLYTYNVQRHAIKYYRTLAVEPTPSTLNNTRTGITAAQWTDDGLVLTVTTWAGLIFQYSVYGSLLNSFCLAASSPWRSDTVPNSYQSNLPVACIPLSSTIFWDAGGTELFVTTLQSTLCTPDSTAQQTPTAPSLSTMYVYPFAKAAIAAQPISTNHRYLVLQASRHLITAYPQAFEVKQDSATGGLGLPTHFPSSPLPDPTSPTLNSFGFATATSPTLTMDNPLVTVPLDDTEPAPPSMAINPDLSWHVIAYPSMYLLGNWPIRYVTVDASGQYLAIAGRRGFALYSKPSHRWKLFRGHAVEQSFRCQGGIAWYHHWLIMPVIADLATTPDRSAHRAWADRSAHPMVNFQRLAHTVGEIPPGGKPELRIYSRHKNLDQHSVVSRYPVAAPILRVEAQPGCVLTLDVEGHIDEYAVEPSTSTKAKATTNGSNETTAGEGLTLVHHRRWTIHAIAPTPWHVRGFSRTFWFSPLAVPGHPNPALVVHSRGRLVLLEVLDDDPSQLAAQMEHGLHFSTPTESLPGAMTAPAASIGALAPQSRRTSVSRHLAHAITLARNVELFVPSSLFFTPKTAVAWVYSYGSVGSSQTSSLVPQQRINVDHYPYDLKAPDSLATRSALRGVLETDLADKSPTMPHGSMADLPALSIQPQLKLLLLIPGELTGPSPAAPTVNEVLVEVDFYPLGVVDEKGLVLGMEWATNAIISFSHSTTANGASSPSAGLVNANELVDDRTIFQLSKKTQLMVHHITRYLLRDQIHYHDAQNYLGYFEPYPYFPHILELLLHIVVEDEADRCTPGDPDALLPLVIQLVDTYDHHSTEVIAHCARKTEASFWPYLFTAVDGPEAFFNRCLVNGRLRTAAECLIILQTLLPMDTSTGCMLQLLQRAVQRQDTQLCQDLVQFFRAIASSDPELEAALMGIGIAAPDHSANA</sequence>
<dbReference type="GO" id="GO:0000139">
    <property type="term" value="C:Golgi membrane"/>
    <property type="evidence" value="ECO:0007669"/>
    <property type="project" value="TreeGrafter"/>
</dbReference>
<keyword evidence="2" id="KW-0472">Membrane</keyword>
<feature type="domain" description="RIC1 C-terminal alpha solenoid region" evidence="4">
    <location>
        <begin position="1095"/>
        <end position="1265"/>
    </location>
</feature>
<accession>A0A9W8B968</accession>
<evidence type="ECO:0000256" key="3">
    <source>
        <dbReference type="SAM" id="MobiDB-lite"/>
    </source>
</evidence>
<comment type="subcellular location">
    <subcellularLocation>
        <location evidence="1">Membrane</location>
    </subcellularLocation>
</comment>
<evidence type="ECO:0000256" key="2">
    <source>
        <dbReference type="ARBA" id="ARBA00023136"/>
    </source>
</evidence>
<gene>
    <name evidence="5" type="primary">RIC1</name>
    <name evidence="5" type="ORF">H4R34_001093</name>
</gene>
<protein>
    <submittedName>
        <fullName evidence="5">WD40 repeat protein</fullName>
    </submittedName>
</protein>
<dbReference type="GO" id="GO:0042147">
    <property type="term" value="P:retrograde transport, endosome to Golgi"/>
    <property type="evidence" value="ECO:0007669"/>
    <property type="project" value="TreeGrafter"/>
</dbReference>
<feature type="region of interest" description="Disordered" evidence="3">
    <location>
        <begin position="34"/>
        <end position="66"/>
    </location>
</feature>
<dbReference type="PANTHER" id="PTHR22746:SF10">
    <property type="entry name" value="GUANINE NUCLEOTIDE EXCHANGE FACTOR SUBUNIT RIC1"/>
    <property type="match status" value="1"/>
</dbReference>
<feature type="compositionally biased region" description="Polar residues" evidence="3">
    <location>
        <begin position="39"/>
        <end position="62"/>
    </location>
</feature>
<name>A0A9W8B968_9FUNG</name>
<evidence type="ECO:0000313" key="6">
    <source>
        <dbReference type="Proteomes" id="UP001151582"/>
    </source>
</evidence>
<reference evidence="5" key="1">
    <citation type="submission" date="2022-07" db="EMBL/GenBank/DDBJ databases">
        <title>Phylogenomic reconstructions and comparative analyses of Kickxellomycotina fungi.</title>
        <authorList>
            <person name="Reynolds N.K."/>
            <person name="Stajich J.E."/>
            <person name="Barry K."/>
            <person name="Grigoriev I.V."/>
            <person name="Crous P."/>
            <person name="Smith M.E."/>
        </authorList>
    </citation>
    <scope>NUCLEOTIDE SEQUENCE</scope>
    <source>
        <strain evidence="5">RSA 567</strain>
    </source>
</reference>
<dbReference type="InterPro" id="IPR009771">
    <property type="entry name" value="RIC1_C"/>
</dbReference>
<proteinExistence type="predicted"/>
<dbReference type="EMBL" id="JANBQB010000042">
    <property type="protein sequence ID" value="KAJ1983761.1"/>
    <property type="molecule type" value="Genomic_DNA"/>
</dbReference>
<dbReference type="GO" id="GO:0034066">
    <property type="term" value="C:Ric1-Rgp1 guanyl-nucleotide exchange factor complex"/>
    <property type="evidence" value="ECO:0007669"/>
    <property type="project" value="InterPro"/>
</dbReference>
<dbReference type="Pfam" id="PF07064">
    <property type="entry name" value="RIC1"/>
    <property type="match status" value="1"/>
</dbReference>
<dbReference type="OrthoDB" id="67540at2759"/>
<dbReference type="AlphaFoldDB" id="A0A9W8B968"/>